<gene>
    <name evidence="14" type="ORF">NCI01_15300</name>
</gene>
<evidence type="ECO:0000256" key="3">
    <source>
        <dbReference type="ARBA" id="ARBA00012438"/>
    </source>
</evidence>
<dbReference type="Proteomes" id="UP001204524">
    <property type="component" value="Unassembled WGS sequence"/>
</dbReference>
<dbReference type="InterPro" id="IPR003660">
    <property type="entry name" value="HAMP_dom"/>
</dbReference>
<dbReference type="InterPro" id="IPR050428">
    <property type="entry name" value="TCS_sensor_his_kinase"/>
</dbReference>
<dbReference type="SUPFAM" id="SSF55874">
    <property type="entry name" value="ATPase domain of HSP90 chaperone/DNA topoisomerase II/histidine kinase"/>
    <property type="match status" value="1"/>
</dbReference>
<dbReference type="Pfam" id="PF00672">
    <property type="entry name" value="HAMP"/>
    <property type="match status" value="1"/>
</dbReference>
<keyword evidence="14" id="KW-0547">Nucleotide-binding</keyword>
<evidence type="ECO:0000256" key="9">
    <source>
        <dbReference type="ARBA" id="ARBA00023012"/>
    </source>
</evidence>
<dbReference type="CDD" id="cd00082">
    <property type="entry name" value="HisKA"/>
    <property type="match status" value="1"/>
</dbReference>
<dbReference type="InterPro" id="IPR005467">
    <property type="entry name" value="His_kinase_dom"/>
</dbReference>
<dbReference type="PANTHER" id="PTHR45436">
    <property type="entry name" value="SENSOR HISTIDINE KINASE YKOH"/>
    <property type="match status" value="1"/>
</dbReference>
<keyword evidence="6 11" id="KW-0812">Transmembrane</keyword>
<dbReference type="SMART" id="SM00387">
    <property type="entry name" value="HATPase_c"/>
    <property type="match status" value="1"/>
</dbReference>
<keyword evidence="7" id="KW-0418">Kinase</keyword>
<dbReference type="Pfam" id="PF02518">
    <property type="entry name" value="HATPase_c"/>
    <property type="match status" value="1"/>
</dbReference>
<dbReference type="InterPro" id="IPR036890">
    <property type="entry name" value="HATPase_C_sf"/>
</dbReference>
<dbReference type="PROSITE" id="PS50109">
    <property type="entry name" value="HIS_KIN"/>
    <property type="match status" value="1"/>
</dbReference>
<dbReference type="PRINTS" id="PR00344">
    <property type="entry name" value="BCTRLSENSOR"/>
</dbReference>
<evidence type="ECO:0000256" key="6">
    <source>
        <dbReference type="ARBA" id="ARBA00022692"/>
    </source>
</evidence>
<comment type="caution">
    <text evidence="14">The sequence shown here is derived from an EMBL/GenBank/DDBJ whole genome shotgun (WGS) entry which is preliminary data.</text>
</comment>
<protein>
    <recommendedName>
        <fullName evidence="3">histidine kinase</fullName>
        <ecNumber evidence="3">2.7.13.3</ecNumber>
    </recommendedName>
</protein>
<dbReference type="Gene3D" id="3.30.565.10">
    <property type="entry name" value="Histidine kinase-like ATPase, C-terminal domain"/>
    <property type="match status" value="1"/>
</dbReference>
<dbReference type="CDD" id="cd06225">
    <property type="entry name" value="HAMP"/>
    <property type="match status" value="1"/>
</dbReference>
<dbReference type="GO" id="GO:0005524">
    <property type="term" value="F:ATP binding"/>
    <property type="evidence" value="ECO:0007669"/>
    <property type="project" value="UniProtKB-KW"/>
</dbReference>
<evidence type="ECO:0000256" key="4">
    <source>
        <dbReference type="ARBA" id="ARBA00022553"/>
    </source>
</evidence>
<dbReference type="RefSeq" id="WP_254182364.1">
    <property type="nucleotide sequence ID" value="NZ_JANARS010000006.1"/>
</dbReference>
<evidence type="ECO:0000256" key="5">
    <source>
        <dbReference type="ARBA" id="ARBA00022679"/>
    </source>
</evidence>
<evidence type="ECO:0000259" key="13">
    <source>
        <dbReference type="PROSITE" id="PS50885"/>
    </source>
</evidence>
<evidence type="ECO:0000256" key="11">
    <source>
        <dbReference type="SAM" id="Phobius"/>
    </source>
</evidence>
<evidence type="ECO:0000313" key="14">
    <source>
        <dbReference type="EMBL" id="MCP3423169.1"/>
    </source>
</evidence>
<dbReference type="InterPro" id="IPR036097">
    <property type="entry name" value="HisK_dim/P_sf"/>
</dbReference>
<name>A0ABT1KZG6_9ACTN</name>
<dbReference type="InterPro" id="IPR003661">
    <property type="entry name" value="HisK_dim/P_dom"/>
</dbReference>
<evidence type="ECO:0000256" key="10">
    <source>
        <dbReference type="ARBA" id="ARBA00023136"/>
    </source>
</evidence>
<feature type="transmembrane region" description="Helical" evidence="11">
    <location>
        <begin position="12"/>
        <end position="32"/>
    </location>
</feature>
<dbReference type="SMART" id="SM00388">
    <property type="entry name" value="HisKA"/>
    <property type="match status" value="1"/>
</dbReference>
<dbReference type="InterPro" id="IPR003594">
    <property type="entry name" value="HATPase_dom"/>
</dbReference>
<dbReference type="PANTHER" id="PTHR45436:SF5">
    <property type="entry name" value="SENSOR HISTIDINE KINASE TRCS"/>
    <property type="match status" value="1"/>
</dbReference>
<evidence type="ECO:0000259" key="12">
    <source>
        <dbReference type="PROSITE" id="PS50109"/>
    </source>
</evidence>
<accession>A0ABT1KZG6</accession>
<dbReference type="Gene3D" id="1.10.287.130">
    <property type="match status" value="1"/>
</dbReference>
<keyword evidence="8 11" id="KW-1133">Transmembrane helix</keyword>
<feature type="domain" description="Histidine kinase" evidence="12">
    <location>
        <begin position="241"/>
        <end position="451"/>
    </location>
</feature>
<dbReference type="InterPro" id="IPR004358">
    <property type="entry name" value="Sig_transdc_His_kin-like_C"/>
</dbReference>
<dbReference type="Pfam" id="PF00512">
    <property type="entry name" value="HisKA"/>
    <property type="match status" value="1"/>
</dbReference>
<dbReference type="Gene3D" id="6.10.340.10">
    <property type="match status" value="1"/>
</dbReference>
<feature type="domain" description="HAMP" evidence="13">
    <location>
        <begin position="181"/>
        <end position="233"/>
    </location>
</feature>
<dbReference type="EC" id="2.7.13.3" evidence="3"/>
<evidence type="ECO:0000256" key="7">
    <source>
        <dbReference type="ARBA" id="ARBA00022777"/>
    </source>
</evidence>
<evidence type="ECO:0000313" key="15">
    <source>
        <dbReference type="Proteomes" id="UP001204524"/>
    </source>
</evidence>
<evidence type="ECO:0000256" key="1">
    <source>
        <dbReference type="ARBA" id="ARBA00000085"/>
    </source>
</evidence>
<dbReference type="EMBL" id="JANARS010000006">
    <property type="protein sequence ID" value="MCP3423169.1"/>
    <property type="molecule type" value="Genomic_DNA"/>
</dbReference>
<keyword evidence="10 11" id="KW-0472">Membrane</keyword>
<proteinExistence type="predicted"/>
<evidence type="ECO:0000256" key="2">
    <source>
        <dbReference type="ARBA" id="ARBA00004236"/>
    </source>
</evidence>
<dbReference type="SMART" id="SM00304">
    <property type="entry name" value="HAMP"/>
    <property type="match status" value="1"/>
</dbReference>
<keyword evidence="14" id="KW-0067">ATP-binding</keyword>
<dbReference type="PROSITE" id="PS50885">
    <property type="entry name" value="HAMP"/>
    <property type="match status" value="1"/>
</dbReference>
<comment type="subcellular location">
    <subcellularLocation>
        <location evidence="2">Cell membrane</location>
    </subcellularLocation>
</comment>
<keyword evidence="5" id="KW-0808">Transferase</keyword>
<feature type="transmembrane region" description="Helical" evidence="11">
    <location>
        <begin position="159"/>
        <end position="180"/>
    </location>
</feature>
<comment type="catalytic activity">
    <reaction evidence="1">
        <text>ATP + protein L-histidine = ADP + protein N-phospho-L-histidine.</text>
        <dbReference type="EC" id="2.7.13.3"/>
    </reaction>
</comment>
<keyword evidence="9" id="KW-0902">Two-component regulatory system</keyword>
<organism evidence="14 15">
    <name type="scientific">Nocardioides pinisoli</name>
    <dbReference type="NCBI Taxonomy" id="2950279"/>
    <lineage>
        <taxon>Bacteria</taxon>
        <taxon>Bacillati</taxon>
        <taxon>Actinomycetota</taxon>
        <taxon>Actinomycetes</taxon>
        <taxon>Propionibacteriales</taxon>
        <taxon>Nocardioidaceae</taxon>
        <taxon>Nocardioides</taxon>
    </lineage>
</organism>
<keyword evidence="4" id="KW-0597">Phosphoprotein</keyword>
<reference evidence="14 15" key="1">
    <citation type="submission" date="2022-06" db="EMBL/GenBank/DDBJ databases">
        <authorList>
            <person name="So Y."/>
        </authorList>
    </citation>
    <scope>NUCLEOTIDE SEQUENCE [LARGE SCALE GENOMIC DNA]</scope>
    <source>
        <strain evidence="14 15">STR3</strain>
    </source>
</reference>
<keyword evidence="15" id="KW-1185">Reference proteome</keyword>
<evidence type="ECO:0000256" key="8">
    <source>
        <dbReference type="ARBA" id="ARBA00022989"/>
    </source>
</evidence>
<dbReference type="SUPFAM" id="SSF47384">
    <property type="entry name" value="Homodimeric domain of signal transducing histidine kinase"/>
    <property type="match status" value="1"/>
</dbReference>
<sequence length="457" mass="49351">MLLGIRARATLLFGLVAAMLAVLTSTAVWFSVASYLLGQRQEAAVAQALSNLEQVSLEVRSGGSSPSAVLARLPRELDSTSLLRTEQDEWFTDDLRVNRSSIPAALTEHVTEGRPHSQRVEVSGRPALVVGMPVAGAGGAYFEVFTLDELDQTLRTLSLVLLVGGILAPLATMALGWWVMQPALRPLEQVADAVAAIARGDVSARLDARGDPALRSIADSFNKTAAALERRMRMDAKFAADVSHELRSPLTTMVNTVQLMDGYRGSMAPEGREVLDLLRAEVDGFQRLVQDLLEISRADAGSHQFTLVEFRLADLARQALPQRLVERLEVTSAGAEAVVRGDKRRLERVLMNLVDNADRHGHGAHRVVVDATDDVVCLAVEDSGPGLMTEELEGIFDRFSRGRRSERGSTDGAGLGLALVAQHVRLLDGTVTAENRPSGGARFVVRLPRVDSAGTRC</sequence>